<dbReference type="RefSeq" id="WP_104322912.1">
    <property type="nucleotide sequence ID" value="NZ_PSSX01000018.1"/>
</dbReference>
<comment type="similarity">
    <text evidence="1">Belongs to the phosphate/phosphite/phosphonate binding protein family.</text>
</comment>
<dbReference type="CDD" id="cd01071">
    <property type="entry name" value="PBP2_PhnD_like"/>
    <property type="match status" value="1"/>
</dbReference>
<evidence type="ECO:0000256" key="2">
    <source>
        <dbReference type="ARBA" id="ARBA00022729"/>
    </source>
</evidence>
<dbReference type="Gene3D" id="3.40.190.10">
    <property type="entry name" value="Periplasmic binding protein-like II"/>
    <property type="match status" value="2"/>
</dbReference>
<dbReference type="GO" id="GO:0055085">
    <property type="term" value="P:transmembrane transport"/>
    <property type="evidence" value="ECO:0007669"/>
    <property type="project" value="InterPro"/>
</dbReference>
<evidence type="ECO:0000313" key="5">
    <source>
        <dbReference type="Proteomes" id="UP000239917"/>
    </source>
</evidence>
<dbReference type="SUPFAM" id="SSF53850">
    <property type="entry name" value="Periplasmic binding protein-like II"/>
    <property type="match status" value="1"/>
</dbReference>
<protein>
    <submittedName>
        <fullName evidence="4">Phosphate/phosphite/phosphonate ABC transporter substrate-binding protein</fullName>
    </submittedName>
</protein>
<comment type="caution">
    <text evidence="4">The sequence shown here is derived from an EMBL/GenBank/DDBJ whole genome shotgun (WGS) entry which is preliminary data.</text>
</comment>
<evidence type="ECO:0000256" key="1">
    <source>
        <dbReference type="ARBA" id="ARBA00007162"/>
    </source>
</evidence>
<dbReference type="GO" id="GO:0043190">
    <property type="term" value="C:ATP-binding cassette (ABC) transporter complex"/>
    <property type="evidence" value="ECO:0007669"/>
    <property type="project" value="InterPro"/>
</dbReference>
<dbReference type="OrthoDB" id="225238at2"/>
<proteinExistence type="inferred from homology"/>
<dbReference type="Pfam" id="PF12974">
    <property type="entry name" value="Phosphonate-bd"/>
    <property type="match status" value="1"/>
</dbReference>
<dbReference type="Proteomes" id="UP000239917">
    <property type="component" value="Unassembled WGS sequence"/>
</dbReference>
<dbReference type="PANTHER" id="PTHR35841">
    <property type="entry name" value="PHOSPHONATES-BINDING PERIPLASMIC PROTEIN"/>
    <property type="match status" value="1"/>
</dbReference>
<gene>
    <name evidence="4" type="ORF">KEHDKFFH_16440</name>
</gene>
<feature type="signal peptide" evidence="3">
    <location>
        <begin position="1"/>
        <end position="29"/>
    </location>
</feature>
<evidence type="ECO:0000313" key="4">
    <source>
        <dbReference type="EMBL" id="PPI83025.1"/>
    </source>
</evidence>
<keyword evidence="5" id="KW-1185">Reference proteome</keyword>
<dbReference type="AlphaFoldDB" id="A0A2S5Z6K3"/>
<evidence type="ECO:0000256" key="3">
    <source>
        <dbReference type="SAM" id="SignalP"/>
    </source>
</evidence>
<dbReference type="PANTHER" id="PTHR35841:SF1">
    <property type="entry name" value="PHOSPHONATES-BINDING PERIPLASMIC PROTEIN"/>
    <property type="match status" value="1"/>
</dbReference>
<reference evidence="4 5" key="1">
    <citation type="submission" date="2018-01" db="EMBL/GenBank/DDBJ databases">
        <title>Complete genome sequences of the type strains of Marinobacter flavimaris and Marinobacter maroccanus.</title>
        <authorList>
            <person name="Palau M."/>
            <person name="Boujida N."/>
            <person name="Manresa A."/>
            <person name="Minana-Galbis D."/>
        </authorList>
    </citation>
    <scope>NUCLEOTIDE SEQUENCE [LARGE SCALE GENOMIC DNA]</scope>
    <source>
        <strain evidence="4 5">N4</strain>
    </source>
</reference>
<dbReference type="EMBL" id="PSSX01000018">
    <property type="protein sequence ID" value="PPI83025.1"/>
    <property type="molecule type" value="Genomic_DNA"/>
</dbReference>
<dbReference type="NCBIfam" id="TIGR01098">
    <property type="entry name" value="3A0109s03R"/>
    <property type="match status" value="1"/>
</dbReference>
<accession>A0A2S5Z6K3</accession>
<organism evidence="4 5">
    <name type="scientific">Marinobacter maroccanus</name>
    <dbReference type="NCBI Taxonomy" id="2055143"/>
    <lineage>
        <taxon>Bacteria</taxon>
        <taxon>Pseudomonadati</taxon>
        <taxon>Pseudomonadota</taxon>
        <taxon>Gammaproteobacteria</taxon>
        <taxon>Pseudomonadales</taxon>
        <taxon>Marinobacteraceae</taxon>
        <taxon>Marinobacter</taxon>
    </lineage>
</organism>
<feature type="chain" id="PRO_5015716643" evidence="3">
    <location>
        <begin position="30"/>
        <end position="315"/>
    </location>
</feature>
<sequence>MYPKLHTLLKYAVSVITAIVLLGSASAMAAANDGSSKQPLRVVLIPADGGTEDGTRKDFEPIFNAISEATGLNFELKVGQSYGAVVEAMCNGSADIAWFGPVSYLQAHGRGCANLLAMAVRKGGSVYYSGIFARKDSGIDTITDIRGKRIALGDINSTSSFNIPVAMMLREGVDPARDTAKVNLAGSHANVLSALSQGIVDVGGASFDSYEKALNAGAIDGKDIKVVAKSAPLPYPPLAIQPQVSEDVKSRLQKAFNNVHAMPGIKPEQIRGYGGKQVDRYTSDVSEETMAEVGDMLNAVTRDVKQSILAAGNQR</sequence>
<name>A0A2S5Z6K3_9GAMM</name>
<dbReference type="InterPro" id="IPR005770">
    <property type="entry name" value="PhnD"/>
</dbReference>
<keyword evidence="2 3" id="KW-0732">Signal</keyword>